<sequence length="93" mass="11032">MNEQLILHRLEKIEASLKLLVGQQQIQEWYDTKTVAEILERSAYSVREWCRLGRVRAEKRRCGRGTSKEWMISHSELERIKAEGLLPLNVRRL</sequence>
<name>A0A517RI03_9PLAN</name>
<keyword evidence="3" id="KW-1185">Reference proteome</keyword>
<evidence type="ECO:0000313" key="3">
    <source>
        <dbReference type="Proteomes" id="UP000317171"/>
    </source>
</evidence>
<proteinExistence type="predicted"/>
<organism evidence="2 3">
    <name type="scientific">Gimesia alba</name>
    <dbReference type="NCBI Taxonomy" id="2527973"/>
    <lineage>
        <taxon>Bacteria</taxon>
        <taxon>Pseudomonadati</taxon>
        <taxon>Planctomycetota</taxon>
        <taxon>Planctomycetia</taxon>
        <taxon>Planctomycetales</taxon>
        <taxon>Planctomycetaceae</taxon>
        <taxon>Gimesia</taxon>
    </lineage>
</organism>
<dbReference type="InterPro" id="IPR041657">
    <property type="entry name" value="HTH_17"/>
</dbReference>
<evidence type="ECO:0000313" key="2">
    <source>
        <dbReference type="EMBL" id="QDT43502.1"/>
    </source>
</evidence>
<reference evidence="2 3" key="1">
    <citation type="submission" date="2019-02" db="EMBL/GenBank/DDBJ databases">
        <title>Deep-cultivation of Planctomycetes and their phenomic and genomic characterization uncovers novel biology.</title>
        <authorList>
            <person name="Wiegand S."/>
            <person name="Jogler M."/>
            <person name="Boedeker C."/>
            <person name="Pinto D."/>
            <person name="Vollmers J."/>
            <person name="Rivas-Marin E."/>
            <person name="Kohn T."/>
            <person name="Peeters S.H."/>
            <person name="Heuer A."/>
            <person name="Rast P."/>
            <person name="Oberbeckmann S."/>
            <person name="Bunk B."/>
            <person name="Jeske O."/>
            <person name="Meyerdierks A."/>
            <person name="Storesund J.E."/>
            <person name="Kallscheuer N."/>
            <person name="Luecker S."/>
            <person name="Lage O.M."/>
            <person name="Pohl T."/>
            <person name="Merkel B.J."/>
            <person name="Hornburger P."/>
            <person name="Mueller R.-W."/>
            <person name="Bruemmer F."/>
            <person name="Labrenz M."/>
            <person name="Spormann A.M."/>
            <person name="Op den Camp H."/>
            <person name="Overmann J."/>
            <person name="Amann R."/>
            <person name="Jetten M.S.M."/>
            <person name="Mascher T."/>
            <person name="Medema M.H."/>
            <person name="Devos D.P."/>
            <person name="Kaster A.-K."/>
            <person name="Ovreas L."/>
            <person name="Rohde M."/>
            <person name="Galperin M.Y."/>
            <person name="Jogler C."/>
        </authorList>
    </citation>
    <scope>NUCLEOTIDE SEQUENCE [LARGE SCALE GENOMIC DNA]</scope>
    <source>
        <strain evidence="2 3">Pan241w</strain>
    </source>
</reference>
<feature type="domain" description="Helix-turn-helix" evidence="1">
    <location>
        <begin position="29"/>
        <end position="80"/>
    </location>
</feature>
<protein>
    <recommendedName>
        <fullName evidence="1">Helix-turn-helix domain-containing protein</fullName>
    </recommendedName>
</protein>
<dbReference type="RefSeq" id="WP_197999985.1">
    <property type="nucleotide sequence ID" value="NZ_CP036269.1"/>
</dbReference>
<accession>A0A517RI03</accession>
<gene>
    <name evidence="2" type="ORF">Pan241w_36030</name>
</gene>
<dbReference type="Proteomes" id="UP000317171">
    <property type="component" value="Chromosome"/>
</dbReference>
<dbReference type="Pfam" id="PF12728">
    <property type="entry name" value="HTH_17"/>
    <property type="match status" value="1"/>
</dbReference>
<evidence type="ECO:0000259" key="1">
    <source>
        <dbReference type="Pfam" id="PF12728"/>
    </source>
</evidence>
<dbReference type="AlphaFoldDB" id="A0A517RI03"/>
<dbReference type="KEGG" id="gaz:Pan241w_36030"/>
<dbReference type="EMBL" id="CP036269">
    <property type="protein sequence ID" value="QDT43502.1"/>
    <property type="molecule type" value="Genomic_DNA"/>
</dbReference>